<evidence type="ECO:0000256" key="1">
    <source>
        <dbReference type="SAM" id="MobiDB-lite"/>
    </source>
</evidence>
<keyword evidence="3" id="KW-1185">Reference proteome</keyword>
<dbReference type="Proteomes" id="UP000633509">
    <property type="component" value="Unassembled WGS sequence"/>
</dbReference>
<evidence type="ECO:0000313" key="2">
    <source>
        <dbReference type="EMBL" id="MBE1582149.1"/>
    </source>
</evidence>
<comment type="caution">
    <text evidence="2">The sequence shown here is derived from an EMBL/GenBank/DDBJ whole genome shotgun (WGS) entry which is preliminary data.</text>
</comment>
<dbReference type="EMBL" id="JADBEK010000001">
    <property type="protein sequence ID" value="MBE1582149.1"/>
    <property type="molecule type" value="Genomic_DNA"/>
</dbReference>
<protein>
    <recommendedName>
        <fullName evidence="4">DUF397 domain-containing protein</fullName>
    </recommendedName>
</protein>
<evidence type="ECO:0008006" key="4">
    <source>
        <dbReference type="Google" id="ProtNLM"/>
    </source>
</evidence>
<reference evidence="2 3" key="1">
    <citation type="submission" date="2020-10" db="EMBL/GenBank/DDBJ databases">
        <title>Sequencing the genomes of 1000 actinobacteria strains.</title>
        <authorList>
            <person name="Klenk H.-P."/>
        </authorList>
    </citation>
    <scope>NUCLEOTIDE SEQUENCE [LARGE SCALE GENOMIC DNA]</scope>
    <source>
        <strain evidence="2 3">DSM 43173</strain>
    </source>
</reference>
<name>A0ABR9LNC3_9ACTN</name>
<gene>
    <name evidence="2" type="ORF">H4W80_000407</name>
</gene>
<feature type="region of interest" description="Disordered" evidence="1">
    <location>
        <begin position="34"/>
        <end position="58"/>
    </location>
</feature>
<sequence length="93" mass="9693">MSAHIYHAASDGFACHARSGAPVLSPAGTAWNALVSTGGTPHRRGASKNGGGGNKPMENLFRLMLTRPAVPRTRRTAAAFTRQGGWPVLVGVQ</sequence>
<evidence type="ECO:0000313" key="3">
    <source>
        <dbReference type="Proteomes" id="UP000633509"/>
    </source>
</evidence>
<accession>A0ABR9LNC3</accession>
<proteinExistence type="predicted"/>
<organism evidence="2 3">
    <name type="scientific">Nonomuraea angiospora</name>
    <dbReference type="NCBI Taxonomy" id="46172"/>
    <lineage>
        <taxon>Bacteria</taxon>
        <taxon>Bacillati</taxon>
        <taxon>Actinomycetota</taxon>
        <taxon>Actinomycetes</taxon>
        <taxon>Streptosporangiales</taxon>
        <taxon>Streptosporangiaceae</taxon>
        <taxon>Nonomuraea</taxon>
    </lineage>
</organism>